<evidence type="ECO:0000313" key="2">
    <source>
        <dbReference type="EMBL" id="AWL06254.1"/>
    </source>
</evidence>
<dbReference type="KEGG" id="mtim:DIR46_18650"/>
<gene>
    <name evidence="2" type="ORF">DIR46_18650</name>
</gene>
<accession>A0A2S2DLN2</accession>
<dbReference type="AlphaFoldDB" id="A0A2S2DLN2"/>
<dbReference type="InterPro" id="IPR018673">
    <property type="entry name" value="DUF2141"/>
</dbReference>
<feature type="chain" id="PRO_5015515183" description="DUF2141 domain-containing protein" evidence="1">
    <location>
        <begin position="31"/>
        <end position="147"/>
    </location>
</feature>
<keyword evidence="1" id="KW-0732">Signal</keyword>
<dbReference type="Proteomes" id="UP000245820">
    <property type="component" value="Chromosome"/>
</dbReference>
<dbReference type="Pfam" id="PF09912">
    <property type="entry name" value="DUF2141"/>
    <property type="match status" value="1"/>
</dbReference>
<protein>
    <recommendedName>
        <fullName evidence="4">DUF2141 domain-containing protein</fullName>
    </recommendedName>
</protein>
<dbReference type="EMBL" id="CP029343">
    <property type="protein sequence ID" value="AWL06254.1"/>
    <property type="molecule type" value="Genomic_DNA"/>
</dbReference>
<keyword evidence="3" id="KW-1185">Reference proteome</keyword>
<name>A0A2S2DLN2_9BURK</name>
<evidence type="ECO:0000313" key="3">
    <source>
        <dbReference type="Proteomes" id="UP000245820"/>
    </source>
</evidence>
<evidence type="ECO:0008006" key="4">
    <source>
        <dbReference type="Google" id="ProtNLM"/>
    </source>
</evidence>
<proteinExistence type="predicted"/>
<sequence length="147" mass="15149">MALTTTRPETSMNRLALLLALLSSAAASHAADLSIQVDGARGAGGSVKIALFDSADRFLKRPLHSASAPVRNGGATFALKDLAAGQYAIAAYHDANDNDKLDQNMMGVPVEATGFSNDALGNMGPPAFEAARFALPAKGGATHITLR</sequence>
<reference evidence="2 3" key="1">
    <citation type="submission" date="2018-05" db="EMBL/GenBank/DDBJ databases">
        <title>Complete genome sequence of Massilia oculi sp. nov. CCUG 43427T (=DSM 26321T), the type strain of M. oculi, and comparison with genome sequences of other Massilia strains.</title>
        <authorList>
            <person name="Zhu B."/>
        </authorList>
    </citation>
    <scope>NUCLEOTIDE SEQUENCE [LARGE SCALE GENOMIC DNA]</scope>
    <source>
        <strain evidence="2 3">CCUG 43427</strain>
    </source>
</reference>
<organism evidence="2 3">
    <name type="scientific">Massilia oculi</name>
    <dbReference type="NCBI Taxonomy" id="945844"/>
    <lineage>
        <taxon>Bacteria</taxon>
        <taxon>Pseudomonadati</taxon>
        <taxon>Pseudomonadota</taxon>
        <taxon>Betaproteobacteria</taxon>
        <taxon>Burkholderiales</taxon>
        <taxon>Oxalobacteraceae</taxon>
        <taxon>Telluria group</taxon>
        <taxon>Massilia</taxon>
    </lineage>
</organism>
<evidence type="ECO:0000256" key="1">
    <source>
        <dbReference type="SAM" id="SignalP"/>
    </source>
</evidence>
<dbReference type="OrthoDB" id="9788332at2"/>
<feature type="signal peptide" evidence="1">
    <location>
        <begin position="1"/>
        <end position="30"/>
    </location>
</feature>